<proteinExistence type="predicted"/>
<reference evidence="1 2" key="1">
    <citation type="submission" date="2024-03" db="EMBL/GenBank/DDBJ databases">
        <title>The Acrasis kona genome and developmental transcriptomes reveal deep origins of eukaryotic multicellular pathways.</title>
        <authorList>
            <person name="Sheikh S."/>
            <person name="Fu C.-J."/>
            <person name="Brown M.W."/>
            <person name="Baldauf S.L."/>
        </authorList>
    </citation>
    <scope>NUCLEOTIDE SEQUENCE [LARGE SCALE GENOMIC DNA]</scope>
    <source>
        <strain evidence="1 2">ATCC MYA-3509</strain>
    </source>
</reference>
<evidence type="ECO:0000313" key="2">
    <source>
        <dbReference type="Proteomes" id="UP001431209"/>
    </source>
</evidence>
<gene>
    <name evidence="1" type="ORF">AKO1_001524</name>
</gene>
<organism evidence="1 2">
    <name type="scientific">Acrasis kona</name>
    <dbReference type="NCBI Taxonomy" id="1008807"/>
    <lineage>
        <taxon>Eukaryota</taxon>
        <taxon>Discoba</taxon>
        <taxon>Heterolobosea</taxon>
        <taxon>Tetramitia</taxon>
        <taxon>Eutetramitia</taxon>
        <taxon>Acrasidae</taxon>
        <taxon>Acrasis</taxon>
    </lineage>
</organism>
<protein>
    <submittedName>
        <fullName evidence="1">Uncharacterized protein</fullName>
    </submittedName>
</protein>
<keyword evidence="2" id="KW-1185">Reference proteome</keyword>
<name>A0AAW2ZB87_9EUKA</name>
<comment type="caution">
    <text evidence="1">The sequence shown here is derived from an EMBL/GenBank/DDBJ whole genome shotgun (WGS) entry which is preliminary data.</text>
</comment>
<sequence>MIGNPALANRDRIRSVEAVNIDQNSEHQRDARVTNVGPHEIGPAVQAPRPRDNLQTSTMHVVREENRLSGRRISRRAQYLVEVEVEDEVGQPPLLEHQNQPPQQPLMHINAHQFQRILDLIQESNDIIRGNQRLMERNQAQVERNQDQVEDNQDLLKRILDYYYN</sequence>
<dbReference type="EMBL" id="JAOPGA020001252">
    <property type="protein sequence ID" value="KAL0486624.1"/>
    <property type="molecule type" value="Genomic_DNA"/>
</dbReference>
<evidence type="ECO:0000313" key="1">
    <source>
        <dbReference type="EMBL" id="KAL0486624.1"/>
    </source>
</evidence>
<dbReference type="AlphaFoldDB" id="A0AAW2ZB87"/>
<accession>A0AAW2ZB87</accession>
<dbReference type="Proteomes" id="UP001431209">
    <property type="component" value="Unassembled WGS sequence"/>
</dbReference>